<dbReference type="EC" id="2.7.7.42" evidence="7"/>
<feature type="region of interest" description="Adenylyl transferase" evidence="7">
    <location>
        <begin position="504"/>
        <end position="1029"/>
    </location>
</feature>
<evidence type="ECO:0000256" key="1">
    <source>
        <dbReference type="ARBA" id="ARBA00022679"/>
    </source>
</evidence>
<keyword evidence="3 7" id="KW-0547">Nucleotide-binding</keyword>
<evidence type="ECO:0000256" key="6">
    <source>
        <dbReference type="ARBA" id="ARBA00023268"/>
    </source>
</evidence>
<comment type="cofactor">
    <cofactor evidence="7">
        <name>Mg(2+)</name>
        <dbReference type="ChEBI" id="CHEBI:18420"/>
    </cofactor>
</comment>
<dbReference type="CDD" id="cd05401">
    <property type="entry name" value="NT_GlnE_GlnD_like"/>
    <property type="match status" value="2"/>
</dbReference>
<accession>A0AAP4U1J7</accession>
<evidence type="ECO:0000259" key="9">
    <source>
        <dbReference type="Pfam" id="PF08335"/>
    </source>
</evidence>
<dbReference type="GO" id="GO:0000820">
    <property type="term" value="P:regulation of glutamine family amino acid metabolic process"/>
    <property type="evidence" value="ECO:0007669"/>
    <property type="project" value="UniProtKB-UniRule"/>
</dbReference>
<evidence type="ECO:0000256" key="4">
    <source>
        <dbReference type="ARBA" id="ARBA00022840"/>
    </source>
</evidence>
<dbReference type="InterPro" id="IPR043519">
    <property type="entry name" value="NT_sf"/>
</dbReference>
<dbReference type="GO" id="GO:0005829">
    <property type="term" value="C:cytosol"/>
    <property type="evidence" value="ECO:0007669"/>
    <property type="project" value="TreeGrafter"/>
</dbReference>
<dbReference type="GO" id="GO:0008882">
    <property type="term" value="F:[glutamate-ammonia-ligase] adenylyltransferase activity"/>
    <property type="evidence" value="ECO:0007669"/>
    <property type="project" value="UniProtKB-UniRule"/>
</dbReference>
<name>A0AAP4U1J7_9GAMM</name>
<dbReference type="HAMAP" id="MF_00802">
    <property type="entry name" value="GlnE"/>
    <property type="match status" value="1"/>
</dbReference>
<sequence length="1029" mass="114300">MPQPSPAQSRPLLPADFLAPSSLLAEQSADSRATLESALCAAQERLEESLTQAENLSEMRGDDSSPLATFLALDERQRSQLGRLITLSDFALETLCRRPELLSELLESGELERALPVAQLTERLAAGLISADDEKAMQQVLRRFRQLRMLGIVWRDLNGADMWQTAAAVSHLAEVTLEGALGWLEASLEPRYGRPAPDRFGEPQRLVVLGMGKLGAGELNLSSDIDLIFAFPDKGETSGGRKSLDHQEYFTRLGQKLIAALDAMTADGFVFRVDMRLRPLGDGGPLVGSFSMLASYYQDQGREWERYAMLKARPVAGSVAAGERLIAHLRPFVYRKYLDFGAIESLREMKAMINREVKRRGLSDNIKLGSGGIREVEFVAQAFQLIRGGRESELQVTSLKQAFARLPALGLLPQAVVDELVPDYVFLRDLEHALQAQADRQTQTLPLDPLGRERLALAMKLPDWEALTARLEEVRTRIRHHFDNVIAAPEDDEAEQGEGQQALDEWRALWRGELTAEEGEALLAESGFESAAESFRRLDSLRRSRAVQGMQRIGFDRLDALMPPLLQALGSAAGDPEKPGEHDASRVLERVLPLIEAVLRRTAYLALLRENPDALAQLMRLCAASPWIAEQLARYPVLLDELLHPHNLYSPADKTRLADELRTALSRIPEDDEEALLEALRVFRHAQVLHVAASDIAGARPLMKVSDYLTFIAEVVLEQVLAMAWKTLTRKHGFPIGRDGQPITGDSLSGSFVIVGYGKLGGIELGYGSDLDLVFLHDAASKGQTDGPRPLDNPLFFTRLGQRIIHLLTAVTPAGALYEVDMRLRPSGNSGLLVSSLAAFRDYQLTQAWTWEHQALVRARAVAGDPALALAFEEVRREVLGQQRDEKTLRQEVIAMRHKMRDHLGSSAKDREAGQFHLKQDAGGIVDIEFLAQYCVLALSYQVPALLEWSDNMRLLETLESCGRLPGEQAGELREAYLAYRDVSHRLALEKHGSLMRLEQHPVIAAHRERVITLWQALLGEDQVSHEGV</sequence>
<evidence type="ECO:0000256" key="5">
    <source>
        <dbReference type="ARBA" id="ARBA00022842"/>
    </source>
</evidence>
<reference evidence="10" key="1">
    <citation type="submission" date="2023-07" db="EMBL/GenBank/DDBJ databases">
        <title>Genome content predicts the carbon catabolic preferences of heterotrophic bacteria.</title>
        <authorList>
            <person name="Gralka M."/>
        </authorList>
    </citation>
    <scope>NUCLEOTIDE SEQUENCE</scope>
    <source>
        <strain evidence="10">C2R13</strain>
    </source>
</reference>
<comment type="catalytic activity">
    <reaction evidence="7">
        <text>[glutamine synthetase]-L-tyrosine + ATP = [glutamine synthetase]-O(4)-(5'-adenylyl)-L-tyrosine + diphosphate</text>
        <dbReference type="Rhea" id="RHEA:18589"/>
        <dbReference type="Rhea" id="RHEA-COMP:10660"/>
        <dbReference type="Rhea" id="RHEA-COMP:10661"/>
        <dbReference type="ChEBI" id="CHEBI:30616"/>
        <dbReference type="ChEBI" id="CHEBI:33019"/>
        <dbReference type="ChEBI" id="CHEBI:46858"/>
        <dbReference type="ChEBI" id="CHEBI:83624"/>
        <dbReference type="EC" id="2.7.7.42"/>
    </reaction>
</comment>
<evidence type="ECO:0000256" key="2">
    <source>
        <dbReference type="ARBA" id="ARBA00022695"/>
    </source>
</evidence>
<organism evidence="10 11">
    <name type="scientific">Cobetia amphilecti</name>
    <dbReference type="NCBI Taxonomy" id="1055104"/>
    <lineage>
        <taxon>Bacteria</taxon>
        <taxon>Pseudomonadati</taxon>
        <taxon>Pseudomonadota</taxon>
        <taxon>Gammaproteobacteria</taxon>
        <taxon>Oceanospirillales</taxon>
        <taxon>Halomonadaceae</taxon>
        <taxon>Cobetia</taxon>
    </lineage>
</organism>
<dbReference type="Gene3D" id="1.20.120.330">
    <property type="entry name" value="Nucleotidyltransferases domain 2"/>
    <property type="match status" value="2"/>
</dbReference>
<keyword evidence="2 7" id="KW-0548">Nucleotidyltransferase</keyword>
<feature type="region of interest" description="Adenylyl removase" evidence="7">
    <location>
        <begin position="1"/>
        <end position="490"/>
    </location>
</feature>
<dbReference type="Pfam" id="PF03710">
    <property type="entry name" value="GlnE"/>
    <property type="match status" value="2"/>
</dbReference>
<dbReference type="FunFam" id="3.30.460.10:FF:000009">
    <property type="entry name" value="Bifunctional glutamine synthetase adenylyltransferase/adenylyl-removing enzyme"/>
    <property type="match status" value="1"/>
</dbReference>
<keyword evidence="4 7" id="KW-0067">ATP-binding</keyword>
<evidence type="ECO:0000256" key="3">
    <source>
        <dbReference type="ARBA" id="ARBA00022741"/>
    </source>
</evidence>
<dbReference type="EMBL" id="JAUORK010000021">
    <property type="protein sequence ID" value="MDO6673231.1"/>
    <property type="molecule type" value="Genomic_DNA"/>
</dbReference>
<dbReference type="Gene3D" id="3.30.460.10">
    <property type="entry name" value="Beta Polymerase, domain 2"/>
    <property type="match status" value="2"/>
</dbReference>
<dbReference type="NCBIfam" id="NF008292">
    <property type="entry name" value="PRK11072.1"/>
    <property type="match status" value="1"/>
</dbReference>
<dbReference type="InterPro" id="IPR005190">
    <property type="entry name" value="GlnE_rpt_dom"/>
</dbReference>
<dbReference type="Proteomes" id="UP001170481">
    <property type="component" value="Unassembled WGS sequence"/>
</dbReference>
<keyword evidence="5 7" id="KW-0460">Magnesium</keyword>
<feature type="domain" description="Glutamate-ammonia ligase adenylyltransferase repeated" evidence="8">
    <location>
        <begin position="80"/>
        <end position="322"/>
    </location>
</feature>
<protein>
    <recommendedName>
        <fullName evidence="7">Bifunctional glutamine synthetase adenylyltransferase/adenylyl-removing enzyme</fullName>
    </recommendedName>
    <alternativeName>
        <fullName evidence="7">ATP:glutamine synthetase adenylyltransferase</fullName>
    </alternativeName>
    <alternativeName>
        <fullName evidence="7">ATase</fullName>
    </alternativeName>
    <domain>
        <recommendedName>
            <fullName evidence="7">Glutamine synthetase adenylyl-L-tyrosine phosphorylase</fullName>
            <ecNumber evidence="7">2.7.7.89</ecNumber>
        </recommendedName>
        <alternativeName>
            <fullName evidence="7">Adenylyl removase</fullName>
            <shortName evidence="7">AR</shortName>
            <shortName evidence="7">AT-N</shortName>
        </alternativeName>
    </domain>
    <domain>
        <recommendedName>
            <fullName evidence="7">Glutamine synthetase adenylyl transferase</fullName>
            <ecNumber evidence="7">2.7.7.42</ecNumber>
        </recommendedName>
        <alternativeName>
            <fullName evidence="7">Adenylyl transferase</fullName>
            <shortName evidence="7">AT</shortName>
            <shortName evidence="7">AT-C</shortName>
        </alternativeName>
    </domain>
</protein>
<dbReference type="InterPro" id="IPR013546">
    <property type="entry name" value="PII_UdlTrfase/GS_AdlTrfase"/>
</dbReference>
<feature type="domain" description="PII-uridylyltransferase/Glutamine-synthetase adenylyltransferase" evidence="9">
    <location>
        <begin position="896"/>
        <end position="991"/>
    </location>
</feature>
<evidence type="ECO:0000313" key="10">
    <source>
        <dbReference type="EMBL" id="MDO6673231.1"/>
    </source>
</evidence>
<gene>
    <name evidence="7 10" type="primary">glnE</name>
    <name evidence="10" type="ORF">Q4535_14040</name>
</gene>
<dbReference type="Pfam" id="PF08335">
    <property type="entry name" value="GlnD_UR_UTase"/>
    <property type="match status" value="2"/>
</dbReference>
<comment type="catalytic activity">
    <reaction evidence="7">
        <text>[glutamine synthetase]-O(4)-(5'-adenylyl)-L-tyrosine + phosphate = [glutamine synthetase]-L-tyrosine + ADP</text>
        <dbReference type="Rhea" id="RHEA:43716"/>
        <dbReference type="Rhea" id="RHEA-COMP:10660"/>
        <dbReference type="Rhea" id="RHEA-COMP:10661"/>
        <dbReference type="ChEBI" id="CHEBI:43474"/>
        <dbReference type="ChEBI" id="CHEBI:46858"/>
        <dbReference type="ChEBI" id="CHEBI:83624"/>
        <dbReference type="ChEBI" id="CHEBI:456216"/>
        <dbReference type="EC" id="2.7.7.89"/>
    </reaction>
</comment>
<comment type="similarity">
    <text evidence="7">Belongs to the GlnE family.</text>
</comment>
<keyword evidence="10" id="KW-0436">Ligase</keyword>
<dbReference type="FunFam" id="1.20.120.330:FF:000005">
    <property type="entry name" value="Bifunctional glutamine synthetase adenylyltransferase/adenylyl-removing enzyme"/>
    <property type="match status" value="1"/>
</dbReference>
<dbReference type="GO" id="GO:0047388">
    <property type="term" value="F:[glutamine synthetase]-adenylyl-L-tyrosine phosphorylase activity"/>
    <property type="evidence" value="ECO:0007669"/>
    <property type="project" value="UniProtKB-EC"/>
</dbReference>
<dbReference type="SUPFAM" id="SSF81301">
    <property type="entry name" value="Nucleotidyltransferase"/>
    <property type="match status" value="2"/>
</dbReference>
<dbReference type="GO" id="GO:0016874">
    <property type="term" value="F:ligase activity"/>
    <property type="evidence" value="ECO:0007669"/>
    <property type="project" value="UniProtKB-KW"/>
</dbReference>
<dbReference type="AlphaFoldDB" id="A0AAP4U1J7"/>
<keyword evidence="1 7" id="KW-0808">Transferase</keyword>
<dbReference type="RefSeq" id="WP_303594892.1">
    <property type="nucleotide sequence ID" value="NZ_JAUORK010000021.1"/>
</dbReference>
<dbReference type="Gene3D" id="1.20.120.1510">
    <property type="match status" value="1"/>
</dbReference>
<keyword evidence="6 7" id="KW-0511">Multifunctional enzyme</keyword>
<dbReference type="PANTHER" id="PTHR30621:SF0">
    <property type="entry name" value="BIFUNCTIONAL GLUTAMINE SYNTHETASE ADENYLYLTRANSFERASE_ADENYLYL-REMOVING ENZYME"/>
    <property type="match status" value="1"/>
</dbReference>
<evidence type="ECO:0000259" key="8">
    <source>
        <dbReference type="Pfam" id="PF03710"/>
    </source>
</evidence>
<feature type="domain" description="Glutamate-ammonia ligase adenylyltransferase repeated" evidence="8">
    <location>
        <begin position="616"/>
        <end position="874"/>
    </location>
</feature>
<dbReference type="InterPro" id="IPR023057">
    <property type="entry name" value="GlnE"/>
</dbReference>
<evidence type="ECO:0000313" key="11">
    <source>
        <dbReference type="Proteomes" id="UP001170481"/>
    </source>
</evidence>
<comment type="function">
    <text evidence="7">Involved in the regulation of glutamine synthetase GlnA, a key enzyme in the process to assimilate ammonia. When cellular nitrogen levels are high, the C-terminal adenylyl transferase (AT) inactivates GlnA by covalent transfer of an adenylyl group from ATP to specific tyrosine residue of GlnA, thus reducing its activity. Conversely, when nitrogen levels are low, the N-terminal adenylyl removase (AR) activates GlnA by removing the adenylyl group by phosphorolysis, increasing its activity. The regulatory region of GlnE binds the signal transduction protein PII (GlnB) which indicates the nitrogen status of the cell.</text>
</comment>
<comment type="caution">
    <text evidence="10">The sequence shown here is derived from an EMBL/GenBank/DDBJ whole genome shotgun (WGS) entry which is preliminary data.</text>
</comment>
<dbReference type="GO" id="GO:0005524">
    <property type="term" value="F:ATP binding"/>
    <property type="evidence" value="ECO:0007669"/>
    <property type="project" value="UniProtKB-UniRule"/>
</dbReference>
<dbReference type="EC" id="2.7.7.89" evidence="7"/>
<proteinExistence type="inferred from homology"/>
<dbReference type="GO" id="GO:0000287">
    <property type="term" value="F:magnesium ion binding"/>
    <property type="evidence" value="ECO:0007669"/>
    <property type="project" value="UniProtKB-UniRule"/>
</dbReference>
<feature type="domain" description="PII-uridylyltransferase/Glutamine-synthetase adenylyltransferase" evidence="9">
    <location>
        <begin position="347"/>
        <end position="485"/>
    </location>
</feature>
<evidence type="ECO:0000256" key="7">
    <source>
        <dbReference type="HAMAP-Rule" id="MF_00802"/>
    </source>
</evidence>
<dbReference type="SUPFAM" id="SSF81593">
    <property type="entry name" value="Nucleotidyltransferase substrate binding subunit/domain"/>
    <property type="match status" value="2"/>
</dbReference>
<dbReference type="PANTHER" id="PTHR30621">
    <property type="entry name" value="GLUTAMINE SYNTHETASE ADENYLYLTRANSFERASE"/>
    <property type="match status" value="1"/>
</dbReference>